<dbReference type="InParanoid" id="A0A330KZN4"/>
<evidence type="ECO:0000313" key="1">
    <source>
        <dbReference type="EMBL" id="SPP62955.1"/>
    </source>
</evidence>
<dbReference type="EMBL" id="OUNR01000001">
    <property type="protein sequence ID" value="SPP62955.1"/>
    <property type="molecule type" value="Genomic_DNA"/>
</dbReference>
<accession>A0A330KZN4</accession>
<sequence length="185" mass="20019">MAMLVRDSEIDLTLSSHSGTPRRVINRIMGTILAVAVQSQQTLYVRTDDGGVLDLEIDDTVCAPEVQRFFEAGHRVLLAIDAADVKVRVLPSAVSAGCNEWVGRVVLVERDRGLVTVKIRGQQVTLKSLSMDIGQGRALQVWDCVTLSIAPGAMRVVPLGTCARLQRRLLVSRVADESSSGIAQV</sequence>
<dbReference type="AlphaFoldDB" id="A0A330KZN4"/>
<evidence type="ECO:0008006" key="3">
    <source>
        <dbReference type="Google" id="ProtNLM"/>
    </source>
</evidence>
<evidence type="ECO:0000313" key="2">
    <source>
        <dbReference type="Proteomes" id="UP000248168"/>
    </source>
</evidence>
<dbReference type="InterPro" id="IPR008995">
    <property type="entry name" value="Mo/tungstate-bd_C_term_dom"/>
</dbReference>
<proteinExistence type="predicted"/>
<dbReference type="RefSeq" id="WP_121987573.1">
    <property type="nucleotide sequence ID" value="NZ_OUNR01000001.1"/>
</dbReference>
<reference evidence="2" key="1">
    <citation type="submission" date="2018-04" db="EMBL/GenBank/DDBJ databases">
        <authorList>
            <person name="Lucker S."/>
            <person name="Sakoula D."/>
        </authorList>
    </citation>
    <scope>NUCLEOTIDE SEQUENCE [LARGE SCALE GENOMIC DNA]</scope>
</reference>
<dbReference type="Proteomes" id="UP000248168">
    <property type="component" value="Unassembled WGS sequence"/>
</dbReference>
<gene>
    <name evidence="1" type="ORF">NITLEN_10041</name>
</gene>
<organism evidence="1 2">
    <name type="scientific">Nitrospira lenta</name>
    <dbReference type="NCBI Taxonomy" id="1436998"/>
    <lineage>
        <taxon>Bacteria</taxon>
        <taxon>Pseudomonadati</taxon>
        <taxon>Nitrospirota</taxon>
        <taxon>Nitrospiria</taxon>
        <taxon>Nitrospirales</taxon>
        <taxon>Nitrospiraceae</taxon>
        <taxon>Nitrospira</taxon>
    </lineage>
</organism>
<protein>
    <recommendedName>
        <fullName evidence="3">Transport-associated OB type 2 domain-containing protein</fullName>
    </recommendedName>
</protein>
<name>A0A330KZN4_9BACT</name>
<dbReference type="SUPFAM" id="SSF50331">
    <property type="entry name" value="MOP-like"/>
    <property type="match status" value="1"/>
</dbReference>
<keyword evidence="2" id="KW-1185">Reference proteome</keyword>